<dbReference type="EMBL" id="QUSF01006677">
    <property type="protein sequence ID" value="RLV62543.1"/>
    <property type="molecule type" value="Genomic_DNA"/>
</dbReference>
<feature type="region of interest" description="Disordered" evidence="1">
    <location>
        <begin position="51"/>
        <end position="143"/>
    </location>
</feature>
<dbReference type="GO" id="GO:0038023">
    <property type="term" value="F:signaling receptor activity"/>
    <property type="evidence" value="ECO:0007669"/>
    <property type="project" value="InterPro"/>
</dbReference>
<feature type="region of interest" description="Disordered" evidence="1">
    <location>
        <begin position="668"/>
        <end position="691"/>
    </location>
</feature>
<accession>A0A3L8Q5G7</accession>
<dbReference type="EMBL" id="QUSF01006676">
    <property type="protein sequence ID" value="RLV62544.1"/>
    <property type="molecule type" value="Genomic_DNA"/>
</dbReference>
<name>A0A3L8Q5G7_CHLGU</name>
<evidence type="ECO:0000313" key="3">
    <source>
        <dbReference type="EMBL" id="RLV62544.1"/>
    </source>
</evidence>
<reference evidence="3" key="2">
    <citation type="submission" date="2018-08" db="EMBL/GenBank/DDBJ databases">
        <authorList>
            <person name="Sabatino S.J."/>
        </authorList>
    </citation>
    <scope>NUCLEOTIDE SEQUENCE</scope>
    <source>
        <strain evidence="3">Red01</strain>
        <tissue evidence="3">Muscle</tissue>
    </source>
</reference>
<sequence length="856" mass="90766">TLGGVQGWPGGVQGTLEGAQGTHGNAQGTPGGAQGTLGSVQGWPGGVQGTLGGAKRTLEGAQGTPGGAQGTPGSAQGIPGGIQGRPGGIQGRPGGVQGAPGGIQGRPGGVQGAPGGIQGRPGGVQGAPGGATQSSGMGTQWRPKNFPNLWNSLLRTMEKHNPTTKHGDSGAKCSRRSALNSPRFLRGFAVPSPRIWEEKETLSEILFLSRGEAGEGAGFWISAIPTLELSTPQKKIIPEKLFWALCKENSLPGAEDLLWEWEWDGASMLQSWFSLEFLIHPELFLLPHPPIPITEQPLQTTPIPSFPEEIPVVDPISAIPRIPSRPFPGSHLGHSQDPVSAIPGIPSWPFPGSRLGHSQDPVSAIPGIPSRPFPGSCLGHSQDPVSAIPGIPSWPFPGSRLGHSQDPVSAIPRIPSQPFPGSHLSHSQDPVSAIPGILSQPFPESCLSHSWDPISSWEHLDNPAGDPELPWNFTACMGMLGTGRFYFSLWDGTGAEIPLFSHFSSSADPGWPISTPTARPPSSPRPAACLGSYAGLIGECRELGSGMAFPTGISSRFDITPNYVDASTTSITISPWCSCKGSGNMEEERFPAPPLSPCFIIPILPKSLPPPGNAIQAFGNGTDVSLVPKNPNPAVTVLPKVEKSPALPDDVNDSNTAYDRSVISTCTSLQVRPRPSPPQTGSTGGAWDVGKCPARIPPRAGRIRALEMGFPCTDSLCLASPPRGLGVPVLFHGWKRNSGKWDWGMPRNVPGIQGNVIWEWLGMSQEFREMGLGNGRGCPRNGRGLGYGNGRGCPRNSGKWGIQGNVIWEWPGMSQEWEGNGIREWLGMSQKFREMGLENAQECPRNSRKWDWGMPR</sequence>
<feature type="region of interest" description="Disordered" evidence="1">
    <location>
        <begin position="1"/>
        <end position="35"/>
    </location>
</feature>
<reference evidence="3 4" key="1">
    <citation type="journal article" date="2018" name="Proc. R. Soc. B">
        <title>A non-coding region near Follistatin controls head colour polymorphism in the Gouldian finch.</title>
        <authorList>
            <person name="Toomey M.B."/>
            <person name="Marques C.I."/>
            <person name="Andrade P."/>
            <person name="Araujo P.M."/>
            <person name="Sabatino S."/>
            <person name="Gazda M.A."/>
            <person name="Afonso S."/>
            <person name="Lopes R.J."/>
            <person name="Corbo J.C."/>
            <person name="Carneiro M."/>
        </authorList>
    </citation>
    <scope>NUCLEOTIDE SEQUENCE [LARGE SCALE GENOMIC DNA]</scope>
    <source>
        <strain evidence="3">Red01</strain>
        <tissue evidence="3">Muscle</tissue>
    </source>
</reference>
<keyword evidence="4" id="KW-1185">Reference proteome</keyword>
<dbReference type="Proteomes" id="UP000276834">
    <property type="component" value="Unassembled WGS sequence"/>
</dbReference>
<dbReference type="PRINTS" id="PR01318">
    <property type="entry name" value="GDNFRALPHA2"/>
</dbReference>
<dbReference type="AlphaFoldDB" id="A0A3L8Q5G7"/>
<feature type="non-terminal residue" evidence="3">
    <location>
        <position position="856"/>
    </location>
</feature>
<feature type="non-terminal residue" evidence="3">
    <location>
        <position position="1"/>
    </location>
</feature>
<proteinExistence type="predicted"/>
<evidence type="ECO:0000256" key="1">
    <source>
        <dbReference type="SAM" id="MobiDB-lite"/>
    </source>
</evidence>
<evidence type="ECO:0000313" key="2">
    <source>
        <dbReference type="EMBL" id="RLV62543.1"/>
    </source>
</evidence>
<feature type="compositionally biased region" description="Gly residues" evidence="1">
    <location>
        <begin position="78"/>
        <end position="129"/>
    </location>
</feature>
<organism evidence="3 4">
    <name type="scientific">Chloebia gouldiae</name>
    <name type="common">Gouldian finch</name>
    <name type="synonym">Erythrura gouldiae</name>
    <dbReference type="NCBI Taxonomy" id="44316"/>
    <lineage>
        <taxon>Eukaryota</taxon>
        <taxon>Metazoa</taxon>
        <taxon>Chordata</taxon>
        <taxon>Craniata</taxon>
        <taxon>Vertebrata</taxon>
        <taxon>Euteleostomi</taxon>
        <taxon>Archelosauria</taxon>
        <taxon>Archosauria</taxon>
        <taxon>Dinosauria</taxon>
        <taxon>Saurischia</taxon>
        <taxon>Theropoda</taxon>
        <taxon>Coelurosauria</taxon>
        <taxon>Aves</taxon>
        <taxon>Neognathae</taxon>
        <taxon>Neoaves</taxon>
        <taxon>Telluraves</taxon>
        <taxon>Australaves</taxon>
        <taxon>Passeriformes</taxon>
        <taxon>Passeroidea</taxon>
        <taxon>Passeridae</taxon>
        <taxon>Chloebia</taxon>
    </lineage>
</organism>
<protein>
    <submittedName>
        <fullName evidence="3">Uncharacterized protein</fullName>
    </submittedName>
</protein>
<dbReference type="InterPro" id="IPR003504">
    <property type="entry name" value="GDNF_rcpt_a2"/>
</dbReference>
<comment type="caution">
    <text evidence="3">The sequence shown here is derived from an EMBL/GenBank/DDBJ whole genome shotgun (WGS) entry which is preliminary data.</text>
</comment>
<dbReference type="OrthoDB" id="9435188at2759"/>
<dbReference type="Gene3D" id="1.10.220.110">
    <property type="entry name" value="GDNF binding domain"/>
    <property type="match status" value="1"/>
</dbReference>
<gene>
    <name evidence="2" type="ORF">DV515_00019205</name>
    <name evidence="3" type="ORF">DV515_00019206</name>
</gene>
<evidence type="ECO:0000313" key="4">
    <source>
        <dbReference type="Proteomes" id="UP000276834"/>
    </source>
</evidence>
<feature type="compositionally biased region" description="Gly residues" evidence="1">
    <location>
        <begin position="1"/>
        <end position="13"/>
    </location>
</feature>